<reference evidence="6 7" key="1">
    <citation type="submission" date="2019-05" db="EMBL/GenBank/DDBJ databases">
        <authorList>
            <person name="Lee S.D."/>
        </authorList>
    </citation>
    <scope>NUCLEOTIDE SEQUENCE [LARGE SCALE GENOMIC DNA]</scope>
    <source>
        <strain evidence="6 7">GH2-6</strain>
    </source>
</reference>
<keyword evidence="3 4" id="KW-0418">Kinase</keyword>
<dbReference type="GO" id="GO:0006000">
    <property type="term" value="P:fructose metabolic process"/>
    <property type="evidence" value="ECO:0007669"/>
    <property type="project" value="UniProtKB-ARBA"/>
</dbReference>
<dbReference type="RefSeq" id="WP_138747948.1">
    <property type="nucleotide sequence ID" value="NZ_VCLB01000004.1"/>
</dbReference>
<gene>
    <name evidence="6" type="ORF">FF124_07865</name>
</gene>
<evidence type="ECO:0000256" key="3">
    <source>
        <dbReference type="ARBA" id="ARBA00022777"/>
    </source>
</evidence>
<dbReference type="PRINTS" id="PR00990">
    <property type="entry name" value="RIBOKINASE"/>
</dbReference>
<comment type="similarity">
    <text evidence="1 4">Belongs to the carbohydrate kinase PfkB family.</text>
</comment>
<evidence type="ECO:0000256" key="1">
    <source>
        <dbReference type="ARBA" id="ARBA00010688"/>
    </source>
</evidence>
<reference evidence="6 7" key="2">
    <citation type="submission" date="2019-06" db="EMBL/GenBank/DDBJ databases">
        <title>Martelella lutilitoris sp. nov., isolated from a tidal mudflat.</title>
        <authorList>
            <person name="Kim Y.-J."/>
        </authorList>
    </citation>
    <scope>NUCLEOTIDE SEQUENCE [LARGE SCALE GENOMIC DNA]</scope>
    <source>
        <strain evidence="6 7">GH2-6</strain>
    </source>
</reference>
<evidence type="ECO:0000313" key="7">
    <source>
        <dbReference type="Proteomes" id="UP000307874"/>
    </source>
</evidence>
<protein>
    <submittedName>
        <fullName evidence="6">Carbohydrate kinase family protein</fullName>
    </submittedName>
</protein>
<sequence>MNSSFRPSDAPCPIAVIGNANLDLVTGSVADWPEWGTEVFLDKSDFRIGGSAANTALVLQRLGQTVGLVSATGSDAAGAMITRQFSGPLDRVATRPGPTSISVGVLQTGGERSFFSTNGHLDGLDAAYFSGALEDWPLTGAIALVSGGFALPGLFDEHTAFLERLRARGATIAIDPGWPGEGWSDAAITKAREWVSLADHILLNDKEVLGLSGEKTVHAACRALSPYMRPDATLVVKRGAEGAACYHARDYLVEHAEPLAVIDTVGAGDAFNAGYLGAVAEGASDRAALRRGIDVAGAVISEFPRSSAPLSLQRSQPSCAISSF</sequence>
<dbReference type="InterPro" id="IPR011611">
    <property type="entry name" value="PfkB_dom"/>
</dbReference>
<dbReference type="PROSITE" id="PS00584">
    <property type="entry name" value="PFKB_KINASES_2"/>
    <property type="match status" value="1"/>
</dbReference>
<dbReference type="PANTHER" id="PTHR43085">
    <property type="entry name" value="HEXOKINASE FAMILY MEMBER"/>
    <property type="match status" value="1"/>
</dbReference>
<evidence type="ECO:0000256" key="2">
    <source>
        <dbReference type="ARBA" id="ARBA00022679"/>
    </source>
</evidence>
<keyword evidence="7" id="KW-1185">Reference proteome</keyword>
<comment type="caution">
    <text evidence="6">The sequence shown here is derived from an EMBL/GenBank/DDBJ whole genome shotgun (WGS) entry which is preliminary data.</text>
</comment>
<evidence type="ECO:0000259" key="5">
    <source>
        <dbReference type="Pfam" id="PF00294"/>
    </source>
</evidence>
<name>A0A5C4JS67_9HYPH</name>
<dbReference type="OrthoDB" id="9813569at2"/>
<organism evidence="6 7">
    <name type="scientific">Martelella lutilitoris</name>
    <dbReference type="NCBI Taxonomy" id="2583532"/>
    <lineage>
        <taxon>Bacteria</taxon>
        <taxon>Pseudomonadati</taxon>
        <taxon>Pseudomonadota</taxon>
        <taxon>Alphaproteobacteria</taxon>
        <taxon>Hyphomicrobiales</taxon>
        <taxon>Aurantimonadaceae</taxon>
        <taxon>Martelella</taxon>
    </lineage>
</organism>
<dbReference type="PROSITE" id="PS00583">
    <property type="entry name" value="PFKB_KINASES_1"/>
    <property type="match status" value="1"/>
</dbReference>
<evidence type="ECO:0000313" key="6">
    <source>
        <dbReference type="EMBL" id="TNB48243.1"/>
    </source>
</evidence>
<dbReference type="EMBL" id="VCLB01000004">
    <property type="protein sequence ID" value="TNB48243.1"/>
    <property type="molecule type" value="Genomic_DNA"/>
</dbReference>
<dbReference type="AlphaFoldDB" id="A0A5C4JS67"/>
<dbReference type="InterPro" id="IPR002173">
    <property type="entry name" value="Carboh/pur_kinase_PfkB_CS"/>
</dbReference>
<dbReference type="Gene3D" id="3.40.1190.20">
    <property type="match status" value="1"/>
</dbReference>
<dbReference type="PANTHER" id="PTHR43085:SF57">
    <property type="entry name" value="CARBOHYDRATE KINASE PFKB DOMAIN-CONTAINING PROTEIN"/>
    <property type="match status" value="1"/>
</dbReference>
<feature type="domain" description="Carbohydrate kinase PfkB" evidence="5">
    <location>
        <begin position="42"/>
        <end position="302"/>
    </location>
</feature>
<dbReference type="Pfam" id="PF00294">
    <property type="entry name" value="PfkB"/>
    <property type="match status" value="1"/>
</dbReference>
<accession>A0A5C4JS67</accession>
<dbReference type="InterPro" id="IPR029056">
    <property type="entry name" value="Ribokinase-like"/>
</dbReference>
<evidence type="ECO:0000256" key="4">
    <source>
        <dbReference type="RuleBase" id="RU003704"/>
    </source>
</evidence>
<proteinExistence type="inferred from homology"/>
<dbReference type="GO" id="GO:0008865">
    <property type="term" value="F:fructokinase activity"/>
    <property type="evidence" value="ECO:0007669"/>
    <property type="project" value="UniProtKB-ARBA"/>
</dbReference>
<dbReference type="InterPro" id="IPR002139">
    <property type="entry name" value="Ribo/fructo_kinase"/>
</dbReference>
<dbReference type="InterPro" id="IPR050306">
    <property type="entry name" value="PfkB_Carbo_kinase"/>
</dbReference>
<keyword evidence="2 4" id="KW-0808">Transferase</keyword>
<dbReference type="SUPFAM" id="SSF53613">
    <property type="entry name" value="Ribokinase-like"/>
    <property type="match status" value="1"/>
</dbReference>
<dbReference type="Proteomes" id="UP000307874">
    <property type="component" value="Unassembled WGS sequence"/>
</dbReference>